<dbReference type="RefSeq" id="WP_106844954.1">
    <property type="nucleotide sequence ID" value="NZ_CP027792.1"/>
</dbReference>
<dbReference type="Proteomes" id="UP000241829">
    <property type="component" value="Chromosome"/>
</dbReference>
<dbReference type="EMBL" id="CP027792">
    <property type="protein sequence ID" value="AVP56393.1"/>
    <property type="molecule type" value="Genomic_DNA"/>
</dbReference>
<evidence type="ECO:0000313" key="4">
    <source>
        <dbReference type="Proteomes" id="UP000241829"/>
    </source>
</evidence>
<reference evidence="4" key="1">
    <citation type="submission" date="2018-03" db="EMBL/GenBank/DDBJ databases">
        <title>Genome sequencing of Melaminivora sp. strain SC2-7.</title>
        <authorList>
            <person name="Kim S.-J."/>
            <person name="Heo J."/>
            <person name="Ahn J.-H."/>
            <person name="Kwon S.-W."/>
        </authorList>
    </citation>
    <scope>NUCLEOTIDE SEQUENCE [LARGE SCALE GENOMIC DNA]</scope>
    <source>
        <strain evidence="4">SC2-7</strain>
    </source>
</reference>
<dbReference type="InterPro" id="IPR025737">
    <property type="entry name" value="FApF"/>
</dbReference>
<gene>
    <name evidence="3" type="ORF">C7H73_01040</name>
</gene>
<feature type="chain" id="PRO_5015114199" evidence="2">
    <location>
        <begin position="26"/>
        <end position="292"/>
    </location>
</feature>
<evidence type="ECO:0000256" key="1">
    <source>
        <dbReference type="SAM" id="MobiDB-lite"/>
    </source>
</evidence>
<feature type="signal peptide" evidence="2">
    <location>
        <begin position="1"/>
        <end position="25"/>
    </location>
</feature>
<accession>A0A2P1NH62</accession>
<proteinExistence type="predicted"/>
<protein>
    <submittedName>
        <fullName evidence="3">Transporter</fullName>
    </submittedName>
</protein>
<dbReference type="OrthoDB" id="110323at2"/>
<evidence type="ECO:0000256" key="2">
    <source>
        <dbReference type="SAM" id="SignalP"/>
    </source>
</evidence>
<keyword evidence="4" id="KW-1185">Reference proteome</keyword>
<evidence type="ECO:0000313" key="3">
    <source>
        <dbReference type="EMBL" id="AVP56393.1"/>
    </source>
</evidence>
<organism evidence="3 4">
    <name type="scientific">Pulveribacter suum</name>
    <dbReference type="NCBI Taxonomy" id="2116657"/>
    <lineage>
        <taxon>Bacteria</taxon>
        <taxon>Pseudomonadati</taxon>
        <taxon>Pseudomonadota</taxon>
        <taxon>Betaproteobacteria</taxon>
        <taxon>Burkholderiales</taxon>
        <taxon>Comamonadaceae</taxon>
        <taxon>Pulveribacter</taxon>
    </lineage>
</organism>
<dbReference type="Pfam" id="PF13557">
    <property type="entry name" value="Phenol_MetA_deg"/>
    <property type="match status" value="1"/>
</dbReference>
<dbReference type="AlphaFoldDB" id="A0A2P1NH62"/>
<name>A0A2P1NH62_9BURK</name>
<feature type="region of interest" description="Disordered" evidence="1">
    <location>
        <begin position="267"/>
        <end position="292"/>
    </location>
</feature>
<dbReference type="KEGG" id="melm:C7H73_01040"/>
<feature type="compositionally biased region" description="Basic residues" evidence="1">
    <location>
        <begin position="272"/>
        <end position="292"/>
    </location>
</feature>
<keyword evidence="2" id="KW-0732">Signal</keyword>
<sequence length="292" mass="31330">MPVCFSPRARWLGAALLGAAGAAQATHPLVTDDTATQGAGHWQLEASTDHTRERAAAGTGWQRATSVTLTHGLADALDVAVTLPWQHWREAGGPPVRGPGDAALLAKWRLLEDEAQGWSLALRPQLTLPSGSQARGLGTGRATAALALIASVQRGPWTWLANAGVTCNCNRSGERKYLWAASTAVQWAATAQWSLVADWGASRAAERAARTDRFALLGAIWHLREDLDLDAGWRRSLGAAAWAPPPGRRRWAPASRCAGEAWRPAGWPLLRPPRRRPASAPRSHRPARARPG</sequence>